<dbReference type="SUPFAM" id="SSF51182">
    <property type="entry name" value="RmlC-like cupins"/>
    <property type="match status" value="1"/>
</dbReference>
<dbReference type="InterPro" id="IPR011051">
    <property type="entry name" value="RmlC_Cupin_sf"/>
</dbReference>
<sequence length="187" mass="20873">MEAFTTTLPDALLLQPRVFPDDRGFFAETFRAAVLAEHGITEAFVQDNHSRSTRGVLRGMHFAIGDGSAKLVRCGRGRIVDVIVDLRRGSPAYGRWEAFELSDENLQVLYVPVGFAHGFVVMSDVADVLYKQSAYYDPAVERDIAWDDPDVAIDWPLPRAEILVSDRDLKAPRLTEIADDLPFTYAA</sequence>
<dbReference type="Gene3D" id="2.60.120.10">
    <property type="entry name" value="Jelly Rolls"/>
    <property type="match status" value="1"/>
</dbReference>
<protein>
    <submittedName>
        <fullName evidence="1">Unannotated protein</fullName>
    </submittedName>
</protein>
<dbReference type="GO" id="GO:0000271">
    <property type="term" value="P:polysaccharide biosynthetic process"/>
    <property type="evidence" value="ECO:0007669"/>
    <property type="project" value="TreeGrafter"/>
</dbReference>
<gene>
    <name evidence="1" type="ORF">UFOPK3674_00584</name>
</gene>
<dbReference type="NCBIfam" id="TIGR01221">
    <property type="entry name" value="rmlC"/>
    <property type="match status" value="1"/>
</dbReference>
<dbReference type="EMBL" id="CAFBMX010000002">
    <property type="protein sequence ID" value="CAB4921498.1"/>
    <property type="molecule type" value="Genomic_DNA"/>
</dbReference>
<name>A0A6J7HQ21_9ZZZZ</name>
<dbReference type="Pfam" id="PF00908">
    <property type="entry name" value="dTDP_sugar_isom"/>
    <property type="match status" value="1"/>
</dbReference>
<dbReference type="GO" id="GO:0008830">
    <property type="term" value="F:dTDP-4-dehydrorhamnose 3,5-epimerase activity"/>
    <property type="evidence" value="ECO:0007669"/>
    <property type="project" value="InterPro"/>
</dbReference>
<reference evidence="1" key="1">
    <citation type="submission" date="2020-05" db="EMBL/GenBank/DDBJ databases">
        <authorList>
            <person name="Chiriac C."/>
            <person name="Salcher M."/>
            <person name="Ghai R."/>
            <person name="Kavagutti S V."/>
        </authorList>
    </citation>
    <scope>NUCLEOTIDE SEQUENCE</scope>
</reference>
<dbReference type="GO" id="GO:0019305">
    <property type="term" value="P:dTDP-rhamnose biosynthetic process"/>
    <property type="evidence" value="ECO:0007669"/>
    <property type="project" value="TreeGrafter"/>
</dbReference>
<proteinExistence type="predicted"/>
<organism evidence="1">
    <name type="scientific">freshwater metagenome</name>
    <dbReference type="NCBI Taxonomy" id="449393"/>
    <lineage>
        <taxon>unclassified sequences</taxon>
        <taxon>metagenomes</taxon>
        <taxon>ecological metagenomes</taxon>
    </lineage>
</organism>
<dbReference type="GO" id="GO:0005829">
    <property type="term" value="C:cytosol"/>
    <property type="evidence" value="ECO:0007669"/>
    <property type="project" value="TreeGrafter"/>
</dbReference>
<dbReference type="InterPro" id="IPR000888">
    <property type="entry name" value="RmlC-like"/>
</dbReference>
<dbReference type="CDD" id="cd00438">
    <property type="entry name" value="cupin_RmlC"/>
    <property type="match status" value="1"/>
</dbReference>
<evidence type="ECO:0000313" key="1">
    <source>
        <dbReference type="EMBL" id="CAB4921498.1"/>
    </source>
</evidence>
<accession>A0A6J7HQ21</accession>
<dbReference type="PANTHER" id="PTHR21047">
    <property type="entry name" value="DTDP-6-DEOXY-D-GLUCOSE-3,5 EPIMERASE"/>
    <property type="match status" value="1"/>
</dbReference>
<dbReference type="InterPro" id="IPR014710">
    <property type="entry name" value="RmlC-like_jellyroll"/>
</dbReference>
<dbReference type="AlphaFoldDB" id="A0A6J7HQ21"/>
<dbReference type="PANTHER" id="PTHR21047:SF2">
    <property type="entry name" value="THYMIDINE DIPHOSPHO-4-KETO-RHAMNOSE 3,5-EPIMERASE"/>
    <property type="match status" value="1"/>
</dbReference>